<dbReference type="Pfam" id="PF00886">
    <property type="entry name" value="Ribosomal_S16"/>
    <property type="match status" value="1"/>
</dbReference>
<protein>
    <submittedName>
        <fullName evidence="5">Chloroplastic/mitochondrial</fullName>
    </submittedName>
</protein>
<dbReference type="InterPro" id="IPR000307">
    <property type="entry name" value="Ribosomal_bS16"/>
</dbReference>
<sequence>DDWPEISVVLEGELITSRHLSSPLGNPPLKTINPAYQIEVMSENYQAALDLWSSHPEGPVAGLRAFRERTADAEGPGLLADMLLPSTERYLAAVTQLGLLRTAERTVLAIERHRAATGALPGSLDKLVPAYLPALPTDPFSGQALAYAVEPAAAEGYRLYALGADGTDDGGVFDRQSRSQGTSLDAQGIDIPIGPARAGISPRPAGEFRQPDLKEHPVVRIRMQRLGRTHRPFYRIAAAEKRVKRDGKVLENLGWYNPVEKDPEKQLKLESERIKYWLSVGAQPSDTMMDILGRNELLTPKLKEKWEAKREADRNRVGCKVGLATAEKAQEQIGELSSGDDAEGVDLAGYASTISEAVNEARAAVSAADPKAADAAKAKAEGALADAKGAIENAQAAKKAAEEAEAKKKAEEEAAAAAAEAPAEEAAEGGEGESSE</sequence>
<feature type="compositionally biased region" description="Acidic residues" evidence="4">
    <location>
        <begin position="422"/>
        <end position="436"/>
    </location>
</feature>
<organism evidence="5 6">
    <name type="scientific">Durusdinium trenchii</name>
    <dbReference type="NCBI Taxonomy" id="1381693"/>
    <lineage>
        <taxon>Eukaryota</taxon>
        <taxon>Sar</taxon>
        <taxon>Alveolata</taxon>
        <taxon>Dinophyceae</taxon>
        <taxon>Suessiales</taxon>
        <taxon>Symbiodiniaceae</taxon>
        <taxon>Durusdinium</taxon>
    </lineage>
</organism>
<evidence type="ECO:0000256" key="4">
    <source>
        <dbReference type="SAM" id="MobiDB-lite"/>
    </source>
</evidence>
<feature type="region of interest" description="Disordered" evidence="4">
    <location>
        <begin position="400"/>
        <end position="436"/>
    </location>
</feature>
<dbReference type="Gene3D" id="3.30.1320.10">
    <property type="match status" value="1"/>
</dbReference>
<proteinExistence type="inferred from homology"/>
<feature type="compositionally biased region" description="Basic and acidic residues" evidence="4">
    <location>
        <begin position="400"/>
        <end position="412"/>
    </location>
</feature>
<feature type="non-terminal residue" evidence="5">
    <location>
        <position position="1"/>
    </location>
</feature>
<name>A0ABP0NDU4_9DINO</name>
<evidence type="ECO:0000313" key="6">
    <source>
        <dbReference type="Proteomes" id="UP001642464"/>
    </source>
</evidence>
<accession>A0ABP0NDU4</accession>
<dbReference type="PANTHER" id="PTHR12919:SF20">
    <property type="entry name" value="SMALL RIBOSOMAL SUBUNIT PROTEIN BS16M"/>
    <property type="match status" value="1"/>
</dbReference>
<dbReference type="EMBL" id="CAXAMM010027515">
    <property type="protein sequence ID" value="CAK9060964.1"/>
    <property type="molecule type" value="Genomic_DNA"/>
</dbReference>
<dbReference type="HAMAP" id="MF_00385">
    <property type="entry name" value="Ribosomal_bS16"/>
    <property type="match status" value="1"/>
</dbReference>
<keyword evidence="6" id="KW-1185">Reference proteome</keyword>
<evidence type="ECO:0000256" key="2">
    <source>
        <dbReference type="ARBA" id="ARBA00022980"/>
    </source>
</evidence>
<dbReference type="InterPro" id="IPR023803">
    <property type="entry name" value="Ribosomal_bS16_dom_sf"/>
</dbReference>
<evidence type="ECO:0000313" key="5">
    <source>
        <dbReference type="EMBL" id="CAK9060964.1"/>
    </source>
</evidence>
<evidence type="ECO:0000256" key="3">
    <source>
        <dbReference type="ARBA" id="ARBA00023274"/>
    </source>
</evidence>
<comment type="similarity">
    <text evidence="1">Belongs to the bacterial ribosomal protein bS16 family.</text>
</comment>
<evidence type="ECO:0000256" key="1">
    <source>
        <dbReference type="ARBA" id="ARBA00006668"/>
    </source>
</evidence>
<keyword evidence="3" id="KW-0687">Ribonucleoprotein</keyword>
<dbReference type="SUPFAM" id="SSF54565">
    <property type="entry name" value="Ribosomal protein S16"/>
    <property type="match status" value="1"/>
</dbReference>
<keyword evidence="2" id="KW-0689">Ribosomal protein</keyword>
<reference evidence="5 6" key="1">
    <citation type="submission" date="2024-02" db="EMBL/GenBank/DDBJ databases">
        <authorList>
            <person name="Chen Y."/>
            <person name="Shah S."/>
            <person name="Dougan E. K."/>
            <person name="Thang M."/>
            <person name="Chan C."/>
        </authorList>
    </citation>
    <scope>NUCLEOTIDE SEQUENCE [LARGE SCALE GENOMIC DNA]</scope>
</reference>
<dbReference type="Proteomes" id="UP001642464">
    <property type="component" value="Unassembled WGS sequence"/>
</dbReference>
<dbReference type="NCBIfam" id="TIGR00002">
    <property type="entry name" value="S16"/>
    <property type="match status" value="1"/>
</dbReference>
<gene>
    <name evidence="5" type="ORF">SCF082_LOCUS32015</name>
</gene>
<comment type="caution">
    <text evidence="5">The sequence shown here is derived from an EMBL/GenBank/DDBJ whole genome shotgun (WGS) entry which is preliminary data.</text>
</comment>
<dbReference type="PANTHER" id="PTHR12919">
    <property type="entry name" value="30S RIBOSOMAL PROTEIN S16"/>
    <property type="match status" value="1"/>
</dbReference>